<dbReference type="Pfam" id="PF01343">
    <property type="entry name" value="Peptidase_S49"/>
    <property type="match status" value="2"/>
</dbReference>
<dbReference type="InterPro" id="IPR047217">
    <property type="entry name" value="S49_SppA_67K_type_N"/>
</dbReference>
<dbReference type="InterPro" id="IPR047272">
    <property type="entry name" value="S49_SppA_C"/>
</dbReference>
<keyword evidence="3" id="KW-0378">Hydrolase</keyword>
<sequence length="789" mass="86848">MVLGKAAAGSVGWLGRFSRTVRNTLALVGLSAVGLSVLATVRAEQRLRTLVGDRPGSVILEIPLDSVLVSEEEPLGDVANWRRLWERLPFSAYSAPTPVSLFQLTRALEDASQDPRVAGILTTAGSNQARAFGGYANPIGAIEELSKAIGAFMQSERPTAFYASSFENTAAYFLAVAHEQIYMHPAGIWNVVGLSAGGLFLRDFLDARGVRVEVIRCGEYKTAANAFTESAYTPAHREAVQALLSTFYASIVGAIATARQSDKKRIEELIDMAPLSAPETLEAGLVNALVFPDKIRERVRTLVLSRMQRRVAERREARDRLEKVLNNPQAFDQLSDTVESWLRTRPWETALPNERNESASEWVAVFDALNRARRSASGEHREPAMDAALVLIERVRRLLERISESGSGDEAITGKRGTAVDLQHSFPEREVSRDDERGLRFCPITQYIAERALVRSRLERAHLPWSEWLKQLLRNRASPESEGLASLPVIAIIPVTGALSETSVRLPVKIIMKAAKDPQVRAVVIRVASPGGTVTAAENIRHAVEQCASEKPVIASLGHVAASGGYLAALPAKHILAPACSITGSIGVILLKLNVLVAANRLGIQFDHVSMGKNASHFAALSSLFQKLEQDQQHRLESLVDWQYALFCGQVARFRHLNEESVQKIAQGRIWSGYDAVRLGIVDRHGGLQEAIRLARQEAQLAPWDLLRVDSRYGRSSGSIGEVFRRFLSQGLDDPDQDEGLEPVPWPVVATFPAVAQKCLRQYMDVFARAPVHEPMALWLEGLDFWIDS</sequence>
<keyword evidence="4" id="KW-0720">Serine protease</keyword>
<dbReference type="OrthoDB" id="4010at2759"/>
<evidence type="ECO:0000313" key="6">
    <source>
        <dbReference type="EMBL" id="KAF6003846.1"/>
    </source>
</evidence>
<dbReference type="InterPro" id="IPR029045">
    <property type="entry name" value="ClpP/crotonase-like_dom_sf"/>
</dbReference>
<evidence type="ECO:0000256" key="2">
    <source>
        <dbReference type="ARBA" id="ARBA00022670"/>
    </source>
</evidence>
<dbReference type="PANTHER" id="PTHR33209:SF1">
    <property type="entry name" value="PEPTIDASE S49 DOMAIN-CONTAINING PROTEIN"/>
    <property type="match status" value="1"/>
</dbReference>
<organism evidence="6 7">
    <name type="scientific">Cyanidiococcus yangmingshanensis</name>
    <dbReference type="NCBI Taxonomy" id="2690220"/>
    <lineage>
        <taxon>Eukaryota</taxon>
        <taxon>Rhodophyta</taxon>
        <taxon>Bangiophyceae</taxon>
        <taxon>Cyanidiales</taxon>
        <taxon>Cyanidiaceae</taxon>
        <taxon>Cyanidiococcus</taxon>
    </lineage>
</organism>
<dbReference type="AlphaFoldDB" id="A0A7J7IL39"/>
<dbReference type="CDD" id="cd07018">
    <property type="entry name" value="S49_SppA_67K_type"/>
    <property type="match status" value="1"/>
</dbReference>
<feature type="domain" description="Peptidase S49" evidence="5">
    <location>
        <begin position="548"/>
        <end position="701"/>
    </location>
</feature>
<dbReference type="Gene3D" id="3.90.226.10">
    <property type="entry name" value="2-enoyl-CoA Hydratase, Chain A, domain 1"/>
    <property type="match status" value="2"/>
</dbReference>
<comment type="similarity">
    <text evidence="1">Belongs to the peptidase S49 family.</text>
</comment>
<dbReference type="EMBL" id="VWRR01000005">
    <property type="protein sequence ID" value="KAF6003846.1"/>
    <property type="molecule type" value="Genomic_DNA"/>
</dbReference>
<protein>
    <recommendedName>
        <fullName evidence="5">Peptidase S49 domain-containing protein</fullName>
    </recommendedName>
</protein>
<dbReference type="SUPFAM" id="SSF52096">
    <property type="entry name" value="ClpP/crotonase"/>
    <property type="match status" value="2"/>
</dbReference>
<dbReference type="PANTHER" id="PTHR33209">
    <property type="entry name" value="PROTEASE 4"/>
    <property type="match status" value="1"/>
</dbReference>
<comment type="caution">
    <text evidence="6">The sequence shown here is derived from an EMBL/GenBank/DDBJ whole genome shotgun (WGS) entry which is preliminary data.</text>
</comment>
<dbReference type="InterPro" id="IPR002142">
    <property type="entry name" value="Peptidase_S49"/>
</dbReference>
<keyword evidence="2" id="KW-0645">Protease</keyword>
<dbReference type="CDD" id="cd07023">
    <property type="entry name" value="S49_Sppa_N_C"/>
    <property type="match status" value="1"/>
</dbReference>
<dbReference type="InterPro" id="IPR004635">
    <property type="entry name" value="Pept_S49_SppA"/>
</dbReference>
<keyword evidence="7" id="KW-1185">Reference proteome</keyword>
<dbReference type="Gene3D" id="6.20.330.10">
    <property type="match status" value="2"/>
</dbReference>
<dbReference type="GO" id="GO:0006508">
    <property type="term" value="P:proteolysis"/>
    <property type="evidence" value="ECO:0007669"/>
    <property type="project" value="UniProtKB-KW"/>
</dbReference>
<reference evidence="6 7" key="1">
    <citation type="journal article" date="2020" name="J. Phycol.">
        <title>Comparative genome analysis reveals Cyanidiococcus gen. nov., a new extremophilic red algal genus sister to Cyanidioschyzon (Cyanidioschyzonaceae, Rhodophyta).</title>
        <authorList>
            <person name="Liu S.-L."/>
            <person name="Chiang Y.-R."/>
            <person name="Yoon H.S."/>
            <person name="Fu H.-Y."/>
        </authorList>
    </citation>
    <scope>NUCLEOTIDE SEQUENCE [LARGE SCALE GENOMIC DNA]</scope>
    <source>
        <strain evidence="6 7">THAL066</strain>
    </source>
</reference>
<evidence type="ECO:0000256" key="1">
    <source>
        <dbReference type="ARBA" id="ARBA00008683"/>
    </source>
</evidence>
<dbReference type="Proteomes" id="UP000530660">
    <property type="component" value="Unassembled WGS sequence"/>
</dbReference>
<evidence type="ECO:0000256" key="3">
    <source>
        <dbReference type="ARBA" id="ARBA00022801"/>
    </source>
</evidence>
<dbReference type="NCBIfam" id="TIGR00706">
    <property type="entry name" value="SppA_dom"/>
    <property type="match status" value="1"/>
</dbReference>
<evidence type="ECO:0000256" key="4">
    <source>
        <dbReference type="ARBA" id="ARBA00022825"/>
    </source>
</evidence>
<proteinExistence type="inferred from homology"/>
<feature type="domain" description="Peptidase S49" evidence="5">
    <location>
        <begin position="152"/>
        <end position="302"/>
    </location>
</feature>
<evidence type="ECO:0000259" key="5">
    <source>
        <dbReference type="Pfam" id="PF01343"/>
    </source>
</evidence>
<dbReference type="GO" id="GO:0008236">
    <property type="term" value="F:serine-type peptidase activity"/>
    <property type="evidence" value="ECO:0007669"/>
    <property type="project" value="UniProtKB-KW"/>
</dbReference>
<evidence type="ECO:0000313" key="7">
    <source>
        <dbReference type="Proteomes" id="UP000530660"/>
    </source>
</evidence>
<gene>
    <name evidence="6" type="ORF">F1559_002500</name>
</gene>
<name>A0A7J7IL39_9RHOD</name>
<accession>A0A7J7IL39</accession>